<name>A0A3R7D9A3_CLOSI</name>
<reference evidence="1 2" key="2">
    <citation type="journal article" date="2021" name="Genomics">
        <title>High-quality reference genome for Clonorchis sinensis.</title>
        <authorList>
            <person name="Young N.D."/>
            <person name="Stroehlein A.J."/>
            <person name="Kinkar L."/>
            <person name="Wang T."/>
            <person name="Sohn W.M."/>
            <person name="Chang B.C.H."/>
            <person name="Kaur P."/>
            <person name="Weisz D."/>
            <person name="Dudchenko O."/>
            <person name="Aiden E.L."/>
            <person name="Korhonen P.K."/>
            <person name="Gasser R.B."/>
        </authorList>
    </citation>
    <scope>NUCLEOTIDE SEQUENCE [LARGE SCALE GENOMIC DNA]</scope>
    <source>
        <strain evidence="1">Cs-k2</strain>
    </source>
</reference>
<sequence length="53" mass="6060">MESQGSFGILWLNITGQVEWVTANQVLQTRHCRSSKLGKMRGKRVISRINCLK</sequence>
<dbReference type="EMBL" id="NIRI02000056">
    <property type="protein sequence ID" value="KAG5443789.1"/>
    <property type="molecule type" value="Genomic_DNA"/>
</dbReference>
<dbReference type="InParanoid" id="A0A3R7D9A3"/>
<gene>
    <name evidence="1" type="ORF">CSKR_100015</name>
</gene>
<dbReference type="AlphaFoldDB" id="A0A3R7D9A3"/>
<accession>A0A3R7D9A3</accession>
<reference evidence="1 2" key="1">
    <citation type="journal article" date="2018" name="Biotechnol. Adv.">
        <title>Improved genomic resources and new bioinformatic workflow for the carcinogenic parasite Clonorchis sinensis: Biotechnological implications.</title>
        <authorList>
            <person name="Wang D."/>
            <person name="Korhonen P.K."/>
            <person name="Gasser R.B."/>
            <person name="Young N.D."/>
        </authorList>
    </citation>
    <scope>NUCLEOTIDE SEQUENCE [LARGE SCALE GENOMIC DNA]</scope>
    <source>
        <strain evidence="1">Cs-k2</strain>
    </source>
</reference>
<protein>
    <submittedName>
        <fullName evidence="1">Uncharacterized protein</fullName>
    </submittedName>
</protein>
<organism evidence="1 2">
    <name type="scientific">Clonorchis sinensis</name>
    <name type="common">Chinese liver fluke</name>
    <dbReference type="NCBI Taxonomy" id="79923"/>
    <lineage>
        <taxon>Eukaryota</taxon>
        <taxon>Metazoa</taxon>
        <taxon>Spiralia</taxon>
        <taxon>Lophotrochozoa</taxon>
        <taxon>Platyhelminthes</taxon>
        <taxon>Trematoda</taxon>
        <taxon>Digenea</taxon>
        <taxon>Opisthorchiida</taxon>
        <taxon>Opisthorchiata</taxon>
        <taxon>Opisthorchiidae</taxon>
        <taxon>Clonorchis</taxon>
    </lineage>
</organism>
<evidence type="ECO:0000313" key="2">
    <source>
        <dbReference type="Proteomes" id="UP000286415"/>
    </source>
</evidence>
<evidence type="ECO:0000313" key="1">
    <source>
        <dbReference type="EMBL" id="KAG5443789.1"/>
    </source>
</evidence>
<keyword evidence="2" id="KW-1185">Reference proteome</keyword>
<proteinExistence type="predicted"/>
<dbReference type="Proteomes" id="UP000286415">
    <property type="component" value="Unassembled WGS sequence"/>
</dbReference>
<comment type="caution">
    <text evidence="1">The sequence shown here is derived from an EMBL/GenBank/DDBJ whole genome shotgun (WGS) entry which is preliminary data.</text>
</comment>